<accession>A0A150FTK6</accession>
<feature type="transmembrane region" description="Helical" evidence="1">
    <location>
        <begin position="83"/>
        <end position="103"/>
    </location>
</feature>
<comment type="caution">
    <text evidence="2">The sequence shown here is derived from an EMBL/GenBank/DDBJ whole genome shotgun (WGS) entry which is preliminary data.</text>
</comment>
<feature type="transmembrane region" description="Helical" evidence="1">
    <location>
        <begin position="57"/>
        <end position="77"/>
    </location>
</feature>
<dbReference type="PANTHER" id="PTHR43336:SF3">
    <property type="entry name" value="GUANYLATE CYCLASE DOMAIN-CONTAINING PROTEIN"/>
    <property type="match status" value="1"/>
</dbReference>
<feature type="transmembrane region" description="Helical" evidence="1">
    <location>
        <begin position="23"/>
        <end position="45"/>
    </location>
</feature>
<protein>
    <submittedName>
        <fullName evidence="2">Uncharacterized protein</fullName>
    </submittedName>
</protein>
<dbReference type="EMBL" id="LSYV01001221">
    <property type="protein sequence ID" value="KXZ40942.1"/>
    <property type="molecule type" value="Genomic_DNA"/>
</dbReference>
<name>A0A150FTK6_GONPE</name>
<gene>
    <name evidence="2" type="ORF">GPECTOR_1227g486</name>
</gene>
<dbReference type="PANTHER" id="PTHR43336">
    <property type="entry name" value="OXYGEN SENSOR HISTIDINE KINASE RESPONSE REGULATOR DEVS/DOSS"/>
    <property type="match status" value="1"/>
</dbReference>
<sequence>MVEGVFGKEFCGTVDAFFTDKNWLVFTVLITLFALYAVDTCDVCVGSVQARTIVSGLLLAIFVIFALEVVLSCVFVDRYLLSFFFWVDLIGTASLILDIQWMAEAIISEADSNALQITRAGRAARLGSQMGG</sequence>
<keyword evidence="3" id="KW-1185">Reference proteome</keyword>
<keyword evidence="1" id="KW-1133">Transmembrane helix</keyword>
<evidence type="ECO:0000256" key="1">
    <source>
        <dbReference type="SAM" id="Phobius"/>
    </source>
</evidence>
<proteinExistence type="predicted"/>
<dbReference type="OrthoDB" id="543443at2759"/>
<dbReference type="Proteomes" id="UP000075714">
    <property type="component" value="Unassembled WGS sequence"/>
</dbReference>
<keyword evidence="1" id="KW-0472">Membrane</keyword>
<reference evidence="3" key="1">
    <citation type="journal article" date="2016" name="Nat. Commun.">
        <title>The Gonium pectorale genome demonstrates co-option of cell cycle regulation during the evolution of multicellularity.</title>
        <authorList>
            <person name="Hanschen E.R."/>
            <person name="Marriage T.N."/>
            <person name="Ferris P.J."/>
            <person name="Hamaji T."/>
            <person name="Toyoda A."/>
            <person name="Fujiyama A."/>
            <person name="Neme R."/>
            <person name="Noguchi H."/>
            <person name="Minakuchi Y."/>
            <person name="Suzuki M."/>
            <person name="Kawai-Toyooka H."/>
            <person name="Smith D.R."/>
            <person name="Sparks H."/>
            <person name="Anderson J."/>
            <person name="Bakaric R."/>
            <person name="Luria V."/>
            <person name="Karger A."/>
            <person name="Kirschner M.W."/>
            <person name="Durand P.M."/>
            <person name="Michod R.E."/>
            <person name="Nozaki H."/>
            <person name="Olson B.J."/>
        </authorList>
    </citation>
    <scope>NUCLEOTIDE SEQUENCE [LARGE SCALE GENOMIC DNA]</scope>
    <source>
        <strain evidence="3">NIES-2863</strain>
    </source>
</reference>
<dbReference type="AlphaFoldDB" id="A0A150FTK6"/>
<keyword evidence="1" id="KW-0812">Transmembrane</keyword>
<organism evidence="2 3">
    <name type="scientific">Gonium pectorale</name>
    <name type="common">Green alga</name>
    <dbReference type="NCBI Taxonomy" id="33097"/>
    <lineage>
        <taxon>Eukaryota</taxon>
        <taxon>Viridiplantae</taxon>
        <taxon>Chlorophyta</taxon>
        <taxon>core chlorophytes</taxon>
        <taxon>Chlorophyceae</taxon>
        <taxon>CS clade</taxon>
        <taxon>Chlamydomonadales</taxon>
        <taxon>Volvocaceae</taxon>
        <taxon>Gonium</taxon>
    </lineage>
</organism>
<evidence type="ECO:0000313" key="3">
    <source>
        <dbReference type="Proteomes" id="UP000075714"/>
    </source>
</evidence>
<evidence type="ECO:0000313" key="2">
    <source>
        <dbReference type="EMBL" id="KXZ40942.1"/>
    </source>
</evidence>